<sequence length="63" mass="7585">MNFWFARFHALESNRWSPRIRDRQLASSFHHLYMNVWYRALSFLNTNGVLHMVTSSRTQGIDI</sequence>
<name>A0A384WIF9_9CAUD</name>
<dbReference type="EMBL" id="MF630921">
    <property type="protein sequence ID" value="ATI16996.1"/>
    <property type="molecule type" value="Genomic_DNA"/>
</dbReference>
<dbReference type="Proteomes" id="UP000275089">
    <property type="component" value="Segment"/>
</dbReference>
<evidence type="ECO:0000313" key="2">
    <source>
        <dbReference type="Proteomes" id="UP000275089"/>
    </source>
</evidence>
<keyword evidence="2" id="KW-1185">Reference proteome</keyword>
<organism evidence="1 2">
    <name type="scientific">Escherichia phage IMM-002</name>
    <dbReference type="NCBI Taxonomy" id="2041760"/>
    <lineage>
        <taxon>Viruses</taxon>
        <taxon>Duplodnaviria</taxon>
        <taxon>Heunggongvirae</taxon>
        <taxon>Uroviricota</taxon>
        <taxon>Caudoviricetes</taxon>
        <taxon>Autographivirales</taxon>
        <taxon>Autotranscriptaviridae</taxon>
        <taxon>Studiervirinae</taxon>
        <taxon>Kayfunavirus</taxon>
        <taxon>Kayfunavirus IMM002</taxon>
    </lineage>
</organism>
<keyword evidence="1" id="KW-0675">Receptor</keyword>
<protein>
    <submittedName>
        <fullName evidence="1">Cyclic nucleotide-gated channel rod photoreceptor subunit alpha-like protein</fullName>
    </submittedName>
</protein>
<dbReference type="GeneID" id="55003938"/>
<accession>A0A384WIF9</accession>
<proteinExistence type="predicted"/>
<dbReference type="RefSeq" id="YP_009812865.1">
    <property type="nucleotide sequence ID" value="NC_048071.1"/>
</dbReference>
<dbReference type="KEGG" id="vg:55003938"/>
<reference evidence="1 2" key="1">
    <citation type="submission" date="2017-08" db="EMBL/GenBank/DDBJ databases">
        <title>Genomic analysis reveals CRISPR-Cas mediated host-pathogen interaction between enterotoxigenic Escherichia coli and phages.</title>
        <authorList>
            <person name="Chakraborty S."/>
            <person name="Begum Y.A."/>
            <person name="Qadri F."/>
            <person name="Camilli A."/>
        </authorList>
    </citation>
    <scope>NUCLEOTIDE SEQUENCE [LARGE SCALE GENOMIC DNA]</scope>
</reference>
<evidence type="ECO:0000313" key="1">
    <source>
        <dbReference type="EMBL" id="ATI16996.1"/>
    </source>
</evidence>